<gene>
    <name evidence="1" type="ORF">SNE25_28315</name>
</gene>
<dbReference type="PANTHER" id="PTHR36849">
    <property type="entry name" value="CYTOPLASMIC PROTEIN-RELATED"/>
    <property type="match status" value="1"/>
</dbReference>
<organism evidence="1 2">
    <name type="scientific">Mucilaginibacter sabulilitoris</name>
    <dbReference type="NCBI Taxonomy" id="1173583"/>
    <lineage>
        <taxon>Bacteria</taxon>
        <taxon>Pseudomonadati</taxon>
        <taxon>Bacteroidota</taxon>
        <taxon>Sphingobacteriia</taxon>
        <taxon>Sphingobacteriales</taxon>
        <taxon>Sphingobacteriaceae</taxon>
        <taxon>Mucilaginibacter</taxon>
    </lineage>
</organism>
<dbReference type="PANTHER" id="PTHR36849:SF1">
    <property type="entry name" value="CYTOPLASMIC PROTEIN"/>
    <property type="match status" value="1"/>
</dbReference>
<dbReference type="RefSeq" id="WP_321562379.1">
    <property type="nucleotide sequence ID" value="NZ_CP139558.1"/>
</dbReference>
<name>A0ABZ0TND2_9SPHI</name>
<sequence length="119" mass="13940">MGHLFVKRIYEPADKADGIRILIDRLWPRGVKKERAQIDKWMKGVAPSTALRKEFHSNPQDWPKFQQDYIAELKVQESVRELVELIKESEAVTLLYAANNEQQNHARVLKQFLQGELKQ</sequence>
<keyword evidence="2" id="KW-1185">Reference proteome</keyword>
<dbReference type="InterPro" id="IPR052552">
    <property type="entry name" value="YeaO-like"/>
</dbReference>
<evidence type="ECO:0000313" key="2">
    <source>
        <dbReference type="Proteomes" id="UP001324380"/>
    </source>
</evidence>
<reference evidence="1 2" key="1">
    <citation type="submission" date="2023-11" db="EMBL/GenBank/DDBJ databases">
        <title>Analysis of the Genomes of Mucilaginibacter gossypii cycad 4 and M. sabulilitoris SNA2: microbes with the potential for plant growth promotion.</title>
        <authorList>
            <person name="Hirsch A.M."/>
            <person name="Humm E."/>
            <person name="Rubbi M."/>
            <person name="Del Vecchio G."/>
            <person name="Ha S.M."/>
            <person name="Pellegrini M."/>
            <person name="Gunsalus R.P."/>
        </authorList>
    </citation>
    <scope>NUCLEOTIDE SEQUENCE [LARGE SCALE GENOMIC DNA]</scope>
    <source>
        <strain evidence="1 2">SNA2</strain>
    </source>
</reference>
<accession>A0ABZ0TND2</accession>
<dbReference type="EMBL" id="CP139558">
    <property type="protein sequence ID" value="WPU93229.1"/>
    <property type="molecule type" value="Genomic_DNA"/>
</dbReference>
<dbReference type="Pfam" id="PF22752">
    <property type="entry name" value="DUF488-N3i"/>
    <property type="match status" value="1"/>
</dbReference>
<proteinExistence type="predicted"/>
<protein>
    <submittedName>
        <fullName evidence="1">DUF488 family protein</fullName>
    </submittedName>
</protein>
<evidence type="ECO:0000313" key="1">
    <source>
        <dbReference type="EMBL" id="WPU93229.1"/>
    </source>
</evidence>
<dbReference type="Proteomes" id="UP001324380">
    <property type="component" value="Chromosome"/>
</dbReference>